<accession>A0A9J9Q677</accession>
<protein>
    <recommendedName>
        <fullName evidence="4">Transmembrane protein</fullName>
    </recommendedName>
</protein>
<dbReference type="EMBL" id="CP001392">
    <property type="protein sequence ID" value="ACM32813.1"/>
    <property type="molecule type" value="Genomic_DNA"/>
</dbReference>
<evidence type="ECO:0000313" key="2">
    <source>
        <dbReference type="EMBL" id="ACM32813.1"/>
    </source>
</evidence>
<gene>
    <name evidence="2" type="ordered locus">Dtpsy_1349</name>
</gene>
<feature type="transmembrane region" description="Helical" evidence="1">
    <location>
        <begin position="13"/>
        <end position="34"/>
    </location>
</feature>
<name>A0A9J9Q677_ACIET</name>
<evidence type="ECO:0008006" key="4">
    <source>
        <dbReference type="Google" id="ProtNLM"/>
    </source>
</evidence>
<evidence type="ECO:0000313" key="3">
    <source>
        <dbReference type="Proteomes" id="UP000000450"/>
    </source>
</evidence>
<organism evidence="2 3">
    <name type="scientific">Acidovorax ebreus (strain TPSY)</name>
    <name type="common">Diaphorobacter sp. (strain TPSY)</name>
    <dbReference type="NCBI Taxonomy" id="535289"/>
    <lineage>
        <taxon>Bacteria</taxon>
        <taxon>Pseudomonadati</taxon>
        <taxon>Pseudomonadota</taxon>
        <taxon>Betaproteobacteria</taxon>
        <taxon>Burkholderiales</taxon>
        <taxon>Comamonadaceae</taxon>
        <taxon>Diaphorobacter</taxon>
    </lineage>
</organism>
<dbReference type="KEGG" id="dia:Dtpsy_1349"/>
<feature type="transmembrane region" description="Helical" evidence="1">
    <location>
        <begin position="46"/>
        <end position="66"/>
    </location>
</feature>
<reference evidence="2 3" key="1">
    <citation type="journal article" date="2010" name="J. Bacteriol.">
        <title>Completed genome sequence of the anaerobic iron-oxidizing bacterium Acidovorax ebreus strain TPSY.</title>
        <authorList>
            <person name="Byrne-Bailey K.G."/>
            <person name="Weber K.A."/>
            <person name="Chair A.H."/>
            <person name="Bose S."/>
            <person name="Knox T."/>
            <person name="Spanbauer T.L."/>
            <person name="Chertkov O."/>
            <person name="Coates J.D."/>
        </authorList>
    </citation>
    <scope>NUCLEOTIDE SEQUENCE [LARGE SCALE GENOMIC DNA]</scope>
    <source>
        <strain evidence="2 3">TPSY</strain>
    </source>
</reference>
<keyword evidence="3" id="KW-1185">Reference proteome</keyword>
<keyword evidence="1" id="KW-1133">Transmembrane helix</keyword>
<sequence>MPSFSQRKQDSELLLKGAVCALIGVIILLAPYIARSPDVREMMAQGHVVGWFALVLGCAFLARYGLIRWRGRR</sequence>
<keyword evidence="1" id="KW-0472">Membrane</keyword>
<keyword evidence="1" id="KW-0812">Transmembrane</keyword>
<evidence type="ECO:0000256" key="1">
    <source>
        <dbReference type="SAM" id="Phobius"/>
    </source>
</evidence>
<dbReference type="RefSeq" id="WP_011805710.1">
    <property type="nucleotide sequence ID" value="NC_011992.1"/>
</dbReference>
<dbReference type="GeneID" id="84681946"/>
<dbReference type="AlphaFoldDB" id="A0A9J9Q677"/>
<dbReference type="Proteomes" id="UP000000450">
    <property type="component" value="Chromosome"/>
</dbReference>
<proteinExistence type="predicted"/>